<organism evidence="2 3">
    <name type="scientific">Nosema granulosis</name>
    <dbReference type="NCBI Taxonomy" id="83296"/>
    <lineage>
        <taxon>Eukaryota</taxon>
        <taxon>Fungi</taxon>
        <taxon>Fungi incertae sedis</taxon>
        <taxon>Microsporidia</taxon>
        <taxon>Nosematidae</taxon>
        <taxon>Nosema</taxon>
    </lineage>
</organism>
<sequence>MITRTTSMPYALSGMPQVRPFMEPVFIHRIAREEKPDTLNFAEEDKKREQKDPLPGFRKRVVNVMFSNSMINVAFFSISCFLFFFIGYQTRKSQESNSYVRLPTTN</sequence>
<evidence type="ECO:0000256" key="1">
    <source>
        <dbReference type="SAM" id="Phobius"/>
    </source>
</evidence>
<dbReference type="Proteomes" id="UP000740883">
    <property type="component" value="Unassembled WGS sequence"/>
</dbReference>
<protein>
    <submittedName>
        <fullName evidence="2">Uncharacterized protein</fullName>
    </submittedName>
</protein>
<evidence type="ECO:0000313" key="2">
    <source>
        <dbReference type="EMBL" id="KAF9762641.1"/>
    </source>
</evidence>
<feature type="transmembrane region" description="Helical" evidence="1">
    <location>
        <begin position="69"/>
        <end position="88"/>
    </location>
</feature>
<keyword evidence="1" id="KW-1133">Transmembrane helix</keyword>
<dbReference type="EMBL" id="SBJO01000149">
    <property type="protein sequence ID" value="KAF9762641.1"/>
    <property type="molecule type" value="Genomic_DNA"/>
</dbReference>
<keyword evidence="3" id="KW-1185">Reference proteome</keyword>
<proteinExistence type="predicted"/>
<comment type="caution">
    <text evidence="2">The sequence shown here is derived from an EMBL/GenBank/DDBJ whole genome shotgun (WGS) entry which is preliminary data.</text>
</comment>
<dbReference type="AlphaFoldDB" id="A0A9P6H0Z2"/>
<gene>
    <name evidence="2" type="ORF">NGRA_1868</name>
</gene>
<evidence type="ECO:0000313" key="3">
    <source>
        <dbReference type="Proteomes" id="UP000740883"/>
    </source>
</evidence>
<accession>A0A9P6H0Z2</accession>
<keyword evidence="1" id="KW-0472">Membrane</keyword>
<dbReference type="OrthoDB" id="2194592at2759"/>
<reference evidence="2 3" key="1">
    <citation type="journal article" date="2020" name="Genome Biol. Evol.">
        <title>Comparative genomics of strictly vertically transmitted, feminizing microsporidia endosymbionts of amphipod crustaceans.</title>
        <authorList>
            <person name="Cormier A."/>
            <person name="Chebbi M.A."/>
            <person name="Giraud I."/>
            <person name="Wattier R."/>
            <person name="Teixeira M."/>
            <person name="Gilbert C."/>
            <person name="Rigaud T."/>
            <person name="Cordaux R."/>
        </authorList>
    </citation>
    <scope>NUCLEOTIDE SEQUENCE [LARGE SCALE GENOMIC DNA]</scope>
    <source>
        <strain evidence="2 3">Ou3-Ou53</strain>
    </source>
</reference>
<keyword evidence="1" id="KW-0812">Transmembrane</keyword>
<name>A0A9P6H0Z2_9MICR</name>